<keyword evidence="2 5" id="KW-0812">Transmembrane</keyword>
<name>A0ABR1NNY9_DIAER</name>
<feature type="domain" description="Wax synthase" evidence="6">
    <location>
        <begin position="245"/>
        <end position="272"/>
    </location>
</feature>
<keyword evidence="8" id="KW-1185">Reference proteome</keyword>
<feature type="transmembrane region" description="Helical" evidence="5">
    <location>
        <begin position="206"/>
        <end position="223"/>
    </location>
</feature>
<evidence type="ECO:0000256" key="4">
    <source>
        <dbReference type="ARBA" id="ARBA00023136"/>
    </source>
</evidence>
<evidence type="ECO:0000256" key="2">
    <source>
        <dbReference type="ARBA" id="ARBA00022692"/>
    </source>
</evidence>
<comment type="caution">
    <text evidence="7">The sequence shown here is derived from an EMBL/GenBank/DDBJ whole genome shotgun (WGS) entry which is preliminary data.</text>
</comment>
<evidence type="ECO:0000256" key="3">
    <source>
        <dbReference type="ARBA" id="ARBA00022989"/>
    </source>
</evidence>
<evidence type="ECO:0000256" key="1">
    <source>
        <dbReference type="ARBA" id="ARBA00004141"/>
    </source>
</evidence>
<proteinExistence type="predicted"/>
<dbReference type="Pfam" id="PF13813">
    <property type="entry name" value="MBOAT_2"/>
    <property type="match status" value="1"/>
</dbReference>
<keyword evidence="4 5" id="KW-0472">Membrane</keyword>
<dbReference type="Proteomes" id="UP001430848">
    <property type="component" value="Unassembled WGS sequence"/>
</dbReference>
<reference evidence="7 8" key="1">
    <citation type="submission" date="2024-02" db="EMBL/GenBank/DDBJ databases">
        <title>De novo assembly and annotation of 12 fungi associated with fruit tree decline syndrome in Ontario, Canada.</title>
        <authorList>
            <person name="Sulman M."/>
            <person name="Ellouze W."/>
            <person name="Ilyukhin E."/>
        </authorList>
    </citation>
    <scope>NUCLEOTIDE SEQUENCE [LARGE SCALE GENOMIC DNA]</scope>
    <source>
        <strain evidence="7 8">M169</strain>
    </source>
</reference>
<comment type="subcellular location">
    <subcellularLocation>
        <location evidence="1">Membrane</location>
        <topology evidence="1">Multi-pass membrane protein</topology>
    </subcellularLocation>
</comment>
<evidence type="ECO:0000256" key="5">
    <source>
        <dbReference type="SAM" id="Phobius"/>
    </source>
</evidence>
<evidence type="ECO:0000259" key="6">
    <source>
        <dbReference type="Pfam" id="PF13813"/>
    </source>
</evidence>
<dbReference type="EMBL" id="JAKNSF020000171">
    <property type="protein sequence ID" value="KAK7709274.1"/>
    <property type="molecule type" value="Genomic_DNA"/>
</dbReference>
<sequence length="273" mass="31900">MAEVLEDRSVANDVFSEPNDSIVPHIALYVTQLVALVSPKFTGRRFFFSGILLALMVQAMRHPRFTNNMGTAQPFCIQWSFWIATMEKLLLSGEEGPEAHFWRLDKRPREAESYPWFSFRKLSWAFMLILNQRGVGWNHQVKNVPRVTETKKSAFLMNRLFWFVTNFLLADLLFHLSIRFFYTNPVTGVVGDVNSKYLTLDYACPGWRFVTIFVFAATPYFVLSAQNSLFSIVFVSLGFGSPEDWPHQFNPISEAFTVRFFWGKYWHQNIRRF</sequence>
<keyword evidence="3 5" id="KW-1133">Transmembrane helix</keyword>
<accession>A0ABR1NNY9</accession>
<feature type="transmembrane region" description="Helical" evidence="5">
    <location>
        <begin position="160"/>
        <end position="182"/>
    </location>
</feature>
<protein>
    <recommendedName>
        <fullName evidence="6">Wax synthase domain-containing protein</fullName>
    </recommendedName>
</protein>
<gene>
    <name evidence="7" type="ORF">SLS63_013242</name>
</gene>
<evidence type="ECO:0000313" key="8">
    <source>
        <dbReference type="Proteomes" id="UP001430848"/>
    </source>
</evidence>
<organism evidence="7 8">
    <name type="scientific">Diaporthe eres</name>
    <name type="common">Phomopsis oblonga</name>
    <dbReference type="NCBI Taxonomy" id="83184"/>
    <lineage>
        <taxon>Eukaryota</taxon>
        <taxon>Fungi</taxon>
        <taxon>Dikarya</taxon>
        <taxon>Ascomycota</taxon>
        <taxon>Pezizomycotina</taxon>
        <taxon>Sordariomycetes</taxon>
        <taxon>Sordariomycetidae</taxon>
        <taxon>Diaporthales</taxon>
        <taxon>Diaporthaceae</taxon>
        <taxon>Diaporthe</taxon>
        <taxon>Diaporthe eres species complex</taxon>
    </lineage>
</organism>
<dbReference type="InterPro" id="IPR032805">
    <property type="entry name" value="Wax_synthase_dom"/>
</dbReference>
<evidence type="ECO:0000313" key="7">
    <source>
        <dbReference type="EMBL" id="KAK7709274.1"/>
    </source>
</evidence>